<protein>
    <submittedName>
        <fullName evidence="1">WG containing repeat-containing protein</fullName>
    </submittedName>
</protein>
<proteinExistence type="predicted"/>
<dbReference type="OrthoDB" id="2485468at2"/>
<reference evidence="2" key="1">
    <citation type="submission" date="2016-10" db="EMBL/GenBank/DDBJ databases">
        <authorList>
            <person name="Varghese N."/>
            <person name="Submissions S."/>
        </authorList>
    </citation>
    <scope>NUCLEOTIDE SEQUENCE [LARGE SCALE GENOMIC DNA]</scope>
    <source>
        <strain evidence="2">OR362-8,ATCC BAA-1266,JCM 13504</strain>
    </source>
</reference>
<sequence length="670" mass="74205">MRYFRPLALLTQLTSLGFLVTKQPAQAQRRARPASFEQRVTVPSIPFRRGGLTGLVTPQGKVLVEPRYPNQILRDFRTPYLWYTTQAGPLPLILLNEQGQELGHFKTFARLPNGMVAATGRRTVTLFDSVGHLVRPTPYASIQESWHQGLVPVTLPDSVMTTKPASGSYGQRNATYGVPGLVGLMDAQGREVVPPAFNQIGWYWQGYAPVTMSDRRKGALDRKGRVTWLSQAHADTIAREYFGGFWAGRSNERQSAAAVDVRDKVVVPFGKYKQITRHPSDPYIEVMQRAQVGAPPAAQWAERWGLLDTTFREITPPRYLSLMQRGRWTVVELPPVGPDQIPQRGALYQGRLVIPATNPQVHITRDQRYALALEAGRDAVTQKYASHYVCYGPQGRTGMAVPSLQTPIYLGHHIFSYQTAFDTRPQLILANGQKPFAEEITFVSNAYGERYYQVRTATKAGLLDTTGRWAVPLNAAYDEVLPHQPDSLFYVKKDKLVGLITAKGQVVVPLEYARIYDGPGRTFVASKPDGRLVLGRQGRVLVTLPDYKTRGQRVNQIQVVAPGLAMLQWVVEPTTPSASQTAPTASPRGLLLINEKGQQILPAGVVQAGPATNGVIWVSNGTAYAVLDYQGKLLTAFKYTQVQPFFAGITTATTNGQVVWIDCFGKEYAE</sequence>
<name>A0A1I6BNP5_HYMAR</name>
<dbReference type="Proteomes" id="UP000199029">
    <property type="component" value="Unassembled WGS sequence"/>
</dbReference>
<organism evidence="1 2">
    <name type="scientific">Hymenobacter arizonensis</name>
    <name type="common">Siccationidurans arizonensis</name>
    <dbReference type="NCBI Taxonomy" id="1227077"/>
    <lineage>
        <taxon>Bacteria</taxon>
        <taxon>Pseudomonadati</taxon>
        <taxon>Bacteroidota</taxon>
        <taxon>Cytophagia</taxon>
        <taxon>Cytophagales</taxon>
        <taxon>Hymenobacteraceae</taxon>
        <taxon>Hymenobacter</taxon>
    </lineage>
</organism>
<dbReference type="STRING" id="1227077.SAMN04515668_4836"/>
<dbReference type="InterPro" id="IPR032774">
    <property type="entry name" value="WG_beta_rep"/>
</dbReference>
<dbReference type="AlphaFoldDB" id="A0A1I6BNP5"/>
<gene>
    <name evidence="1" type="ORF">SAMN04515668_4836</name>
</gene>
<dbReference type="EMBL" id="FOXS01000010">
    <property type="protein sequence ID" value="SFQ82555.1"/>
    <property type="molecule type" value="Genomic_DNA"/>
</dbReference>
<dbReference type="Pfam" id="PF14903">
    <property type="entry name" value="WG_beta_rep"/>
    <property type="match status" value="1"/>
</dbReference>
<dbReference type="RefSeq" id="WP_092678868.1">
    <property type="nucleotide sequence ID" value="NZ_FOXS01000010.1"/>
</dbReference>
<evidence type="ECO:0000313" key="1">
    <source>
        <dbReference type="EMBL" id="SFQ82555.1"/>
    </source>
</evidence>
<keyword evidence="2" id="KW-1185">Reference proteome</keyword>
<accession>A0A1I6BNP5</accession>
<evidence type="ECO:0000313" key="2">
    <source>
        <dbReference type="Proteomes" id="UP000199029"/>
    </source>
</evidence>